<keyword evidence="6" id="KW-0597">Phosphoprotein</keyword>
<dbReference type="PROSITE" id="PS51755">
    <property type="entry name" value="OMPR_PHOB"/>
    <property type="match status" value="1"/>
</dbReference>
<dbReference type="InterPro" id="IPR011006">
    <property type="entry name" value="CheY-like_superfamily"/>
</dbReference>
<protein>
    <recommendedName>
        <fullName evidence="1">Stage 0 sporulation protein A homolog</fullName>
    </recommendedName>
</protein>
<dbReference type="InterPro" id="IPR016032">
    <property type="entry name" value="Sig_transdc_resp-reg_C-effctor"/>
</dbReference>
<evidence type="ECO:0000259" key="8">
    <source>
        <dbReference type="PROSITE" id="PS50110"/>
    </source>
</evidence>
<evidence type="ECO:0000313" key="10">
    <source>
        <dbReference type="EMBL" id="MEQ2521249.1"/>
    </source>
</evidence>
<keyword evidence="3 7" id="KW-0238">DNA-binding</keyword>
<keyword evidence="4" id="KW-0804">Transcription</keyword>
<dbReference type="Proteomes" id="UP001477672">
    <property type="component" value="Unassembled WGS sequence"/>
</dbReference>
<dbReference type="SMART" id="SM00862">
    <property type="entry name" value="Trans_reg_C"/>
    <property type="match status" value="1"/>
</dbReference>
<dbReference type="InterPro" id="IPR039420">
    <property type="entry name" value="WalR-like"/>
</dbReference>
<sequence length="226" mass="25762">MYKILIVEDDAAILGVLQRTLERYGYEPIAVQNFQDVLAEFSSCSPHLVLMDIGLPFYDGYHWCAEIRKISHTPVLFLSSASDNMNLVMALSLGADDFLAKPFDLGVLTAKIEALLRRTYTFSGSMDVIRCRDAVLDLKGACLHYKDQKLELTKNEFRILHLLFENRGRTVCREDMMQALWQSDCFIDDNTLTVNMTRLRKRLDSIGLSGLIRTQKGLGYIVEEQP</sequence>
<dbReference type="PANTHER" id="PTHR48111:SF43">
    <property type="entry name" value="STAGE 0 SPORULATION PROTEIN A HOMOLOG"/>
    <property type="match status" value="1"/>
</dbReference>
<comment type="function">
    <text evidence="5">May play the central regulatory role in sporulation. It may be an element of the effector pathway responsible for the activation of sporulation genes in response to nutritional stress. Spo0A may act in concert with spo0H (a sigma factor) to control the expression of some genes that are critical to the sporulation process.</text>
</comment>
<dbReference type="Gene3D" id="6.10.250.690">
    <property type="match status" value="1"/>
</dbReference>
<keyword evidence="2" id="KW-0805">Transcription regulation</keyword>
<evidence type="ECO:0000256" key="7">
    <source>
        <dbReference type="PROSITE-ProRule" id="PRU01091"/>
    </source>
</evidence>
<dbReference type="RefSeq" id="WP_349216758.1">
    <property type="nucleotide sequence ID" value="NZ_JBBMFA010000104.1"/>
</dbReference>
<dbReference type="InterPro" id="IPR001867">
    <property type="entry name" value="OmpR/PhoB-type_DNA-bd"/>
</dbReference>
<keyword evidence="11" id="KW-1185">Reference proteome</keyword>
<dbReference type="Gene3D" id="3.40.50.2300">
    <property type="match status" value="1"/>
</dbReference>
<evidence type="ECO:0000256" key="5">
    <source>
        <dbReference type="ARBA" id="ARBA00024867"/>
    </source>
</evidence>
<dbReference type="Gene3D" id="1.10.10.10">
    <property type="entry name" value="Winged helix-like DNA-binding domain superfamily/Winged helix DNA-binding domain"/>
    <property type="match status" value="1"/>
</dbReference>
<dbReference type="PROSITE" id="PS50110">
    <property type="entry name" value="RESPONSE_REGULATORY"/>
    <property type="match status" value="1"/>
</dbReference>
<evidence type="ECO:0000256" key="4">
    <source>
        <dbReference type="ARBA" id="ARBA00023163"/>
    </source>
</evidence>
<evidence type="ECO:0000256" key="2">
    <source>
        <dbReference type="ARBA" id="ARBA00023015"/>
    </source>
</evidence>
<dbReference type="Pfam" id="PF00072">
    <property type="entry name" value="Response_reg"/>
    <property type="match status" value="1"/>
</dbReference>
<dbReference type="CDD" id="cd00383">
    <property type="entry name" value="trans_reg_C"/>
    <property type="match status" value="1"/>
</dbReference>
<feature type="modified residue" description="4-aspartylphosphate" evidence="6">
    <location>
        <position position="52"/>
    </location>
</feature>
<proteinExistence type="predicted"/>
<evidence type="ECO:0000256" key="6">
    <source>
        <dbReference type="PROSITE-ProRule" id="PRU00169"/>
    </source>
</evidence>
<dbReference type="EMBL" id="JBBMFA010000104">
    <property type="protein sequence ID" value="MEQ2521249.1"/>
    <property type="molecule type" value="Genomic_DNA"/>
</dbReference>
<reference evidence="10 11" key="1">
    <citation type="submission" date="2024-03" db="EMBL/GenBank/DDBJ databases">
        <title>Human intestinal bacterial collection.</title>
        <authorList>
            <person name="Pauvert C."/>
            <person name="Hitch T.C.A."/>
            <person name="Clavel T."/>
        </authorList>
    </citation>
    <scope>NUCLEOTIDE SEQUENCE [LARGE SCALE GENOMIC DNA]</scope>
    <source>
        <strain evidence="10 11">CLA-JM-H11</strain>
    </source>
</reference>
<comment type="caution">
    <text evidence="10">The sequence shown here is derived from an EMBL/GenBank/DDBJ whole genome shotgun (WGS) entry which is preliminary data.</text>
</comment>
<gene>
    <name evidence="10" type="ORF">WMO24_12530</name>
</gene>
<feature type="DNA-binding region" description="OmpR/PhoB-type" evidence="7">
    <location>
        <begin position="126"/>
        <end position="224"/>
    </location>
</feature>
<dbReference type="SMART" id="SM00448">
    <property type="entry name" value="REC"/>
    <property type="match status" value="1"/>
</dbReference>
<evidence type="ECO:0000256" key="1">
    <source>
        <dbReference type="ARBA" id="ARBA00018672"/>
    </source>
</evidence>
<evidence type="ECO:0000256" key="3">
    <source>
        <dbReference type="ARBA" id="ARBA00023125"/>
    </source>
</evidence>
<accession>A0ABV1GHM0</accession>
<name>A0ABV1GHM0_9FIRM</name>
<dbReference type="SUPFAM" id="SSF46894">
    <property type="entry name" value="C-terminal effector domain of the bipartite response regulators"/>
    <property type="match status" value="1"/>
</dbReference>
<feature type="domain" description="OmpR/PhoB-type" evidence="9">
    <location>
        <begin position="126"/>
        <end position="224"/>
    </location>
</feature>
<feature type="domain" description="Response regulatory" evidence="8">
    <location>
        <begin position="3"/>
        <end position="116"/>
    </location>
</feature>
<dbReference type="Pfam" id="PF00486">
    <property type="entry name" value="Trans_reg_C"/>
    <property type="match status" value="1"/>
</dbReference>
<dbReference type="SUPFAM" id="SSF52172">
    <property type="entry name" value="CheY-like"/>
    <property type="match status" value="1"/>
</dbReference>
<evidence type="ECO:0000313" key="11">
    <source>
        <dbReference type="Proteomes" id="UP001477672"/>
    </source>
</evidence>
<evidence type="ECO:0000259" key="9">
    <source>
        <dbReference type="PROSITE" id="PS51755"/>
    </source>
</evidence>
<organism evidence="10 11">
    <name type="scientific">Ruthenibacterium intestinale</name>
    <dbReference type="NCBI Taxonomy" id="3133163"/>
    <lineage>
        <taxon>Bacteria</taxon>
        <taxon>Bacillati</taxon>
        <taxon>Bacillota</taxon>
        <taxon>Clostridia</taxon>
        <taxon>Eubacteriales</taxon>
        <taxon>Oscillospiraceae</taxon>
        <taxon>Ruthenibacterium</taxon>
    </lineage>
</organism>
<dbReference type="InterPro" id="IPR036388">
    <property type="entry name" value="WH-like_DNA-bd_sf"/>
</dbReference>
<dbReference type="InterPro" id="IPR001789">
    <property type="entry name" value="Sig_transdc_resp-reg_receiver"/>
</dbReference>
<dbReference type="PANTHER" id="PTHR48111">
    <property type="entry name" value="REGULATOR OF RPOS"/>
    <property type="match status" value="1"/>
</dbReference>